<dbReference type="InterPro" id="IPR036514">
    <property type="entry name" value="SGNH_hydro_sf"/>
</dbReference>
<dbReference type="PROSITE" id="PS51257">
    <property type="entry name" value="PROKAR_LIPOPROTEIN"/>
    <property type="match status" value="1"/>
</dbReference>
<feature type="compositionally biased region" description="Low complexity" evidence="1">
    <location>
        <begin position="24"/>
        <end position="44"/>
    </location>
</feature>
<dbReference type="STRING" id="246199.CUS_6568"/>
<proteinExistence type="predicted"/>
<dbReference type="CDD" id="cd00229">
    <property type="entry name" value="SGNH_hydrolase"/>
    <property type="match status" value="1"/>
</dbReference>
<feature type="compositionally biased region" description="Basic and acidic residues" evidence="1">
    <location>
        <begin position="45"/>
        <end position="54"/>
    </location>
</feature>
<dbReference type="Gene3D" id="3.40.50.1110">
    <property type="entry name" value="SGNH hydrolase"/>
    <property type="match status" value="1"/>
</dbReference>
<feature type="region of interest" description="Disordered" evidence="1">
    <location>
        <begin position="24"/>
        <end position="57"/>
    </location>
</feature>
<name>E9SB95_RUMAL</name>
<gene>
    <name evidence="4" type="ORF">CUS_6568</name>
</gene>
<dbReference type="PANTHER" id="PTHR34407">
    <property type="entry name" value="EXPRESSED PROTEIN"/>
    <property type="match status" value="1"/>
</dbReference>
<evidence type="ECO:0000256" key="1">
    <source>
        <dbReference type="SAM" id="MobiDB-lite"/>
    </source>
</evidence>
<comment type="caution">
    <text evidence="4">The sequence shown here is derived from an EMBL/GenBank/DDBJ whole genome shotgun (WGS) entry which is preliminary data.</text>
</comment>
<reference evidence="4 5" key="1">
    <citation type="submission" date="2011-02" db="EMBL/GenBank/DDBJ databases">
        <authorList>
            <person name="Nelson K.E."/>
            <person name="Sutton G."/>
            <person name="Torralba M."/>
            <person name="Durkin S."/>
            <person name="Harkins D."/>
            <person name="Montgomery R."/>
            <person name="Ziemer C."/>
            <person name="Klaassens E."/>
            <person name="Ocuiv P."/>
            <person name="Morrison M."/>
        </authorList>
    </citation>
    <scope>NUCLEOTIDE SEQUENCE [LARGE SCALE GENOMIC DNA]</scope>
    <source>
        <strain evidence="4 5">8</strain>
    </source>
</reference>
<feature type="chain" id="PRO_5039198305" evidence="2">
    <location>
        <begin position="21"/>
        <end position="420"/>
    </location>
</feature>
<dbReference type="Proteomes" id="UP000004259">
    <property type="component" value="Unassembled WGS sequence"/>
</dbReference>
<organism evidence="4 5">
    <name type="scientific">Ruminococcus albus 8</name>
    <dbReference type="NCBI Taxonomy" id="246199"/>
    <lineage>
        <taxon>Bacteria</taxon>
        <taxon>Bacillati</taxon>
        <taxon>Bacillota</taxon>
        <taxon>Clostridia</taxon>
        <taxon>Eubacteriales</taxon>
        <taxon>Oscillospiraceae</taxon>
        <taxon>Ruminococcus</taxon>
    </lineage>
</organism>
<dbReference type="PANTHER" id="PTHR34407:SF1">
    <property type="entry name" value="SGNH HYDROLASE-TYPE ESTERASE DOMAIN-CONTAINING PROTEIN"/>
    <property type="match status" value="1"/>
</dbReference>
<dbReference type="OrthoDB" id="8233337at2"/>
<evidence type="ECO:0000313" key="4">
    <source>
        <dbReference type="EMBL" id="EGC03439.1"/>
    </source>
</evidence>
<keyword evidence="2" id="KW-0732">Signal</keyword>
<evidence type="ECO:0000313" key="5">
    <source>
        <dbReference type="Proteomes" id="UP000004259"/>
    </source>
</evidence>
<keyword evidence="5" id="KW-1185">Reference proteome</keyword>
<feature type="signal peptide" evidence="2">
    <location>
        <begin position="1"/>
        <end position="20"/>
    </location>
</feature>
<dbReference type="Pfam" id="PF13472">
    <property type="entry name" value="Lipase_GDSL_2"/>
    <property type="match status" value="1"/>
</dbReference>
<dbReference type="AlphaFoldDB" id="E9SB95"/>
<dbReference type="InterPro" id="IPR013830">
    <property type="entry name" value="SGNH_hydro"/>
</dbReference>
<evidence type="ECO:0000256" key="2">
    <source>
        <dbReference type="SAM" id="SignalP"/>
    </source>
</evidence>
<protein>
    <submittedName>
        <fullName evidence="4">GDSL-like protein</fullName>
    </submittedName>
</protein>
<feature type="domain" description="SGNH hydrolase-type esterase" evidence="3">
    <location>
        <begin position="95"/>
        <end position="255"/>
    </location>
</feature>
<evidence type="ECO:0000259" key="3">
    <source>
        <dbReference type="Pfam" id="PF13472"/>
    </source>
</evidence>
<dbReference type="RefSeq" id="WP_002848792.1">
    <property type="nucleotide sequence ID" value="NZ_ADKM02000066.1"/>
</dbReference>
<dbReference type="eggNOG" id="COG2755">
    <property type="taxonomic scope" value="Bacteria"/>
</dbReference>
<accession>E9SB95</accession>
<dbReference type="EMBL" id="ADKM02000066">
    <property type="protein sequence ID" value="EGC03439.1"/>
    <property type="molecule type" value="Genomic_DNA"/>
</dbReference>
<sequence>MEMKKLTALSLALSLTLLTACENGNSSNSSSASPETSSAAVTEAPESKEEKLPETDEEWDEAMINTAMTSYGNTKMVQDVIKKAQNGEEVTLAYLGGSITEGISAGADLCYAKLSYEHFAEKFGTGDNVKYVNAGISGTPSKLGILRLDRDVLNYDPDLVFIEFAVNDGNEADFQNAYESIVKTLLQKNVAVVLLFSVTENDHSAQDYMKQIGEAYRLPMISYCDALRFMFTNGRMTWKDFSNDQSHPNTEGHALVARMIDHYWDTVMEVEPEGEPMMPFEDVFHPREVDAKMAENNGITPVEMGSWVEGSDVAHFTNGWSHDPDLGNDPLVFEVEPKFLYLIYKEVKGGNYGDLRVHITQDGAEYADRNVTVISPEGWGNPQLTNIIMEPSPAKYRVEISMADGDEDKQGQVLALGWTE</sequence>
<dbReference type="SUPFAM" id="SSF52266">
    <property type="entry name" value="SGNH hydrolase"/>
    <property type="match status" value="1"/>
</dbReference>